<keyword evidence="15" id="KW-0732">Signal</keyword>
<evidence type="ECO:0000256" key="6">
    <source>
        <dbReference type="ARBA" id="ARBA00022670"/>
    </source>
</evidence>
<evidence type="ECO:0000259" key="18">
    <source>
        <dbReference type="Pfam" id="PF16187"/>
    </source>
</evidence>
<dbReference type="PANTHER" id="PTHR43690">
    <property type="entry name" value="NARDILYSIN"/>
    <property type="match status" value="1"/>
</dbReference>
<evidence type="ECO:0000256" key="7">
    <source>
        <dbReference type="ARBA" id="ARBA00022723"/>
    </source>
</evidence>
<organism evidence="20 21">
    <name type="scientific">Xenorhabdus poinarii G6</name>
    <dbReference type="NCBI Taxonomy" id="1354304"/>
    <lineage>
        <taxon>Bacteria</taxon>
        <taxon>Pseudomonadati</taxon>
        <taxon>Pseudomonadota</taxon>
        <taxon>Gammaproteobacteria</taxon>
        <taxon>Enterobacterales</taxon>
        <taxon>Morganellaceae</taxon>
        <taxon>Xenorhabdus</taxon>
    </lineage>
</organism>
<dbReference type="EMBL" id="FO704551">
    <property type="protein sequence ID" value="CDG19922.1"/>
    <property type="molecule type" value="Genomic_DNA"/>
</dbReference>
<dbReference type="PANTHER" id="PTHR43690:SF18">
    <property type="entry name" value="INSULIN-DEGRADING ENZYME-RELATED"/>
    <property type="match status" value="1"/>
</dbReference>
<keyword evidence="7" id="KW-0479">Metal-binding</keyword>
<dbReference type="GO" id="GO:0004222">
    <property type="term" value="F:metalloendopeptidase activity"/>
    <property type="evidence" value="ECO:0007669"/>
    <property type="project" value="UniProtKB-EC"/>
</dbReference>
<evidence type="ECO:0000256" key="2">
    <source>
        <dbReference type="ARBA" id="ARBA00002184"/>
    </source>
</evidence>
<keyword evidence="8 20" id="KW-0378">Hydrolase</keyword>
<feature type="domain" description="Peptidase M16 N-terminal" evidence="16">
    <location>
        <begin position="55"/>
        <end position="171"/>
    </location>
</feature>
<dbReference type="GO" id="GO:0046872">
    <property type="term" value="F:metal ion binding"/>
    <property type="evidence" value="ECO:0007669"/>
    <property type="project" value="UniProtKB-KW"/>
</dbReference>
<dbReference type="Gene3D" id="3.30.830.10">
    <property type="entry name" value="Metalloenzyme, LuxS/M16 peptidase-like"/>
    <property type="match status" value="4"/>
</dbReference>
<evidence type="ECO:0000256" key="13">
    <source>
        <dbReference type="ARBA" id="ARBA00033450"/>
    </source>
</evidence>
<evidence type="ECO:0000256" key="3">
    <source>
        <dbReference type="ARBA" id="ARBA00007261"/>
    </source>
</evidence>
<sequence length="961" mass="108051">MPKSIIRIMTMLFLLLCGGTADAQFSWQPLPETIHKSERDPRQYKAIRLQNDMTVLLVSDEKAIKSLAAVALPVGHMENPDNQLGLAHYLEHMVLMGSSRYPHSGSLVEFLQKHGGSRNASTTANRTAFYLEVENEALSEAVDRLADALAEPLLDPVNADRERHAVDNEMTIARAGEGHRMWQIRAETLNPAHPNARFSGGNLETLRDKPDSKLQAALVDFYQRYYSANLMKGVVYGNQPIDKLAQMAADTFGRIPNRHASVPAIHVPAITEKEKGIIIHYVPAQPHKALRLEFSIADNSADFRSKTDTYIGYLIGNRSQNTLSDWLYKAGLIEGIDAGASPKTDGNSGTFTIAVSLTDKGLEQRDQVIAAIFSYINLLKQQGINKHYFDEMGKVLNLSYQYASIVRNMNYIEWLSDTMLVLPISHVLDAGYIADDFNPTAIASRLDELTPENARIWFTSPTEPHNKEAYFVQAPYQVNKITATQLAEWKKLAQADQFSLPELNPYIPDDLSLIKPSGHQKHPEMILEKPNVRVLYMPSQYFADEPKGSITLEMRHPNGLKNIQDQISDTLLGYLSDLALNQLGYQASVGGMGISVGYADGLRIGVSGYTQHLPELLTSAIEQYISFTPTPEELAQAKSWYREQLDIANNGKAFQMAMQPMSRLSSVPYFEQAEKLNVLENITIDDIVKYRQSMIQHSALQALVFGNFTEQQSIHIVQSAQKQLANQGTVWWTGDHIVIDRHYAANFQGTANSTDNALAEIFIPTGYDRITGAVYSSLLSNIVSPWFFEQLRTKEQLGYAVNAFNKSVGEQWGLGFLLQSNSKQPDYLHTRYQHFYQQADKKLKAMSDAEFEQYKNSLLKEMREPPQTFYSEVARYGADFGRNNFQFDTREKMIAAMEKATKAQLITFYEKAVIKRQGLALISQITGEKGTAYQYAKLKGWKTYDSVSDLQKQLPVKVNAQ</sequence>
<evidence type="ECO:0000259" key="16">
    <source>
        <dbReference type="Pfam" id="PF00675"/>
    </source>
</evidence>
<dbReference type="MEROPS" id="M16.001"/>
<dbReference type="Pfam" id="PF16187">
    <property type="entry name" value="Peptidase_M16_M"/>
    <property type="match status" value="1"/>
</dbReference>
<dbReference type="InterPro" id="IPR032632">
    <property type="entry name" value="Peptidase_M16_M"/>
</dbReference>
<evidence type="ECO:0000256" key="14">
    <source>
        <dbReference type="RuleBase" id="RU004447"/>
    </source>
</evidence>
<evidence type="ECO:0000256" key="15">
    <source>
        <dbReference type="SAM" id="SignalP"/>
    </source>
</evidence>
<evidence type="ECO:0000256" key="12">
    <source>
        <dbReference type="ARBA" id="ARBA00031184"/>
    </source>
</evidence>
<dbReference type="SUPFAM" id="SSF63411">
    <property type="entry name" value="LuxS/MPP-like metallohydrolase"/>
    <property type="match status" value="4"/>
</dbReference>
<feature type="signal peptide" evidence="15">
    <location>
        <begin position="1"/>
        <end position="23"/>
    </location>
</feature>
<reference evidence="20 21" key="1">
    <citation type="submission" date="2013-07" db="EMBL/GenBank/DDBJ databases">
        <authorList>
            <person name="Genoscope - CEA"/>
        </authorList>
    </citation>
    <scope>NUCLEOTIDE SEQUENCE [LARGE SCALE GENOMIC DNA]</scope>
    <source>
        <strain evidence="20 21">G6</strain>
    </source>
</reference>
<evidence type="ECO:0000256" key="11">
    <source>
        <dbReference type="ARBA" id="ARBA00029597"/>
    </source>
</evidence>
<dbReference type="InterPro" id="IPR054734">
    <property type="entry name" value="PqqF-like_C_4"/>
</dbReference>
<evidence type="ECO:0000256" key="9">
    <source>
        <dbReference type="ARBA" id="ARBA00022833"/>
    </source>
</evidence>
<comment type="similarity">
    <text evidence="3 14">Belongs to the peptidase M16 family.</text>
</comment>
<evidence type="ECO:0000313" key="20">
    <source>
        <dbReference type="EMBL" id="CDG19922.1"/>
    </source>
</evidence>
<feature type="domain" description="Peptidase M16 middle/third" evidence="18">
    <location>
        <begin position="400"/>
        <end position="677"/>
    </location>
</feature>
<comment type="function">
    <text evidence="2">Endopeptidase that degrades small peptides of less than 7 kDa, such as glucagon and insulin.</text>
</comment>
<dbReference type="GO" id="GO:0006508">
    <property type="term" value="P:proteolysis"/>
    <property type="evidence" value="ECO:0007669"/>
    <property type="project" value="UniProtKB-KW"/>
</dbReference>
<keyword evidence="21" id="KW-1185">Reference proteome</keyword>
<evidence type="ECO:0000259" key="19">
    <source>
        <dbReference type="Pfam" id="PF22456"/>
    </source>
</evidence>
<keyword evidence="6 20" id="KW-0645">Protease</keyword>
<feature type="domain" description="Coenzyme PQQ synthesis protein F-like C-terminal lobe" evidence="19">
    <location>
        <begin position="778"/>
        <end position="876"/>
    </location>
</feature>
<evidence type="ECO:0000313" key="21">
    <source>
        <dbReference type="Proteomes" id="UP000032735"/>
    </source>
</evidence>
<protein>
    <recommendedName>
        <fullName evidence="5">Protease 3</fullName>
        <ecNumber evidence="4">3.4.24.55</ecNumber>
    </recommendedName>
    <alternativeName>
        <fullName evidence="13">Pitrilysin</fullName>
    </alternativeName>
    <alternativeName>
        <fullName evidence="12">Protease III</fullName>
    </alternativeName>
    <alternativeName>
        <fullName evidence="11">Protease pi</fullName>
    </alternativeName>
</protein>
<dbReference type="FunFam" id="3.30.830.10:FF:000012">
    <property type="entry name" value="Protease 3"/>
    <property type="match status" value="1"/>
</dbReference>
<dbReference type="RefSeq" id="WP_045957459.1">
    <property type="nucleotide sequence ID" value="NZ_FO704551.1"/>
</dbReference>
<dbReference type="STRING" id="1354304.XPG1_0267"/>
<feature type="chain" id="PRO_5001654454" description="Protease 3" evidence="15">
    <location>
        <begin position="24"/>
        <end position="961"/>
    </location>
</feature>
<dbReference type="InterPro" id="IPR050626">
    <property type="entry name" value="Peptidase_M16"/>
</dbReference>
<dbReference type="KEGG" id="xpo:XPG1_0267"/>
<dbReference type="Pfam" id="PF00675">
    <property type="entry name" value="Peptidase_M16"/>
    <property type="match status" value="1"/>
</dbReference>
<keyword evidence="10" id="KW-0482">Metalloprotease</keyword>
<dbReference type="EC" id="3.4.24.55" evidence="4"/>
<dbReference type="InterPro" id="IPR011765">
    <property type="entry name" value="Pept_M16_N"/>
</dbReference>
<dbReference type="InterPro" id="IPR001431">
    <property type="entry name" value="Pept_M16_Zn_BS"/>
</dbReference>
<dbReference type="OrthoDB" id="9811314at2"/>
<accession>A0A068QY11</accession>
<evidence type="ECO:0000256" key="5">
    <source>
        <dbReference type="ARBA" id="ARBA00017565"/>
    </source>
</evidence>
<dbReference type="HOGENOM" id="CLU_004639_1_3_6"/>
<evidence type="ECO:0000259" key="17">
    <source>
        <dbReference type="Pfam" id="PF05193"/>
    </source>
</evidence>
<dbReference type="GO" id="GO:0005737">
    <property type="term" value="C:cytoplasm"/>
    <property type="evidence" value="ECO:0007669"/>
    <property type="project" value="UniProtKB-ARBA"/>
</dbReference>
<dbReference type="Pfam" id="PF22456">
    <property type="entry name" value="PqqF-like_C_4"/>
    <property type="match status" value="1"/>
</dbReference>
<dbReference type="Pfam" id="PF05193">
    <property type="entry name" value="Peptidase_M16_C"/>
    <property type="match status" value="1"/>
</dbReference>
<name>A0A068QY11_9GAMM</name>
<dbReference type="InterPro" id="IPR007863">
    <property type="entry name" value="Peptidase_M16_C"/>
</dbReference>
<dbReference type="Proteomes" id="UP000032735">
    <property type="component" value="Chromosome"/>
</dbReference>
<evidence type="ECO:0000256" key="8">
    <source>
        <dbReference type="ARBA" id="ARBA00022801"/>
    </source>
</evidence>
<proteinExistence type="inferred from homology"/>
<dbReference type="NCBIfam" id="NF011681">
    <property type="entry name" value="PRK15101.1"/>
    <property type="match status" value="1"/>
</dbReference>
<feature type="domain" description="Peptidase M16 C-terminal" evidence="17">
    <location>
        <begin position="217"/>
        <end position="391"/>
    </location>
</feature>
<keyword evidence="9" id="KW-0862">Zinc</keyword>
<dbReference type="PROSITE" id="PS00143">
    <property type="entry name" value="INSULINASE"/>
    <property type="match status" value="1"/>
</dbReference>
<evidence type="ECO:0000256" key="1">
    <source>
        <dbReference type="ARBA" id="ARBA00001947"/>
    </source>
</evidence>
<dbReference type="AlphaFoldDB" id="A0A068QY11"/>
<gene>
    <name evidence="20" type="primary">ptrA</name>
    <name evidence="20" type="ORF">XPG1_0267</name>
</gene>
<comment type="cofactor">
    <cofactor evidence="1">
        <name>Zn(2+)</name>
        <dbReference type="ChEBI" id="CHEBI:29105"/>
    </cofactor>
</comment>
<dbReference type="InterPro" id="IPR011249">
    <property type="entry name" value="Metalloenz_LuxS/M16"/>
</dbReference>
<evidence type="ECO:0000256" key="4">
    <source>
        <dbReference type="ARBA" id="ARBA00012449"/>
    </source>
</evidence>
<evidence type="ECO:0000256" key="10">
    <source>
        <dbReference type="ARBA" id="ARBA00023049"/>
    </source>
</evidence>